<feature type="non-terminal residue" evidence="9">
    <location>
        <position position="128"/>
    </location>
</feature>
<feature type="domain" description="Major facilitator superfamily (MFS) profile" evidence="8">
    <location>
        <begin position="23"/>
        <end position="128"/>
    </location>
</feature>
<keyword evidence="2" id="KW-0813">Transport</keyword>
<organism evidence="9 10">
    <name type="scientific">Streptosporangium algeriense</name>
    <dbReference type="NCBI Taxonomy" id="1682748"/>
    <lineage>
        <taxon>Bacteria</taxon>
        <taxon>Bacillati</taxon>
        <taxon>Actinomycetota</taxon>
        <taxon>Actinomycetes</taxon>
        <taxon>Streptosporangiales</taxon>
        <taxon>Streptosporangiaceae</taxon>
        <taxon>Streptosporangium</taxon>
    </lineage>
</organism>
<comment type="caution">
    <text evidence="9">The sequence shown here is derived from an EMBL/GenBank/DDBJ whole genome shotgun (WGS) entry which is preliminary data.</text>
</comment>
<dbReference type="PANTHER" id="PTHR23513">
    <property type="entry name" value="INTEGRAL MEMBRANE EFFLUX PROTEIN-RELATED"/>
    <property type="match status" value="1"/>
</dbReference>
<dbReference type="InterPro" id="IPR036259">
    <property type="entry name" value="MFS_trans_sf"/>
</dbReference>
<keyword evidence="10" id="KW-1185">Reference proteome</keyword>
<evidence type="ECO:0000256" key="2">
    <source>
        <dbReference type="ARBA" id="ARBA00022448"/>
    </source>
</evidence>
<dbReference type="Gene3D" id="1.20.1250.20">
    <property type="entry name" value="MFS general substrate transporter like domains"/>
    <property type="match status" value="1"/>
</dbReference>
<dbReference type="Proteomes" id="UP001597024">
    <property type="component" value="Unassembled WGS sequence"/>
</dbReference>
<evidence type="ECO:0000259" key="8">
    <source>
        <dbReference type="PROSITE" id="PS50850"/>
    </source>
</evidence>
<evidence type="ECO:0000256" key="5">
    <source>
        <dbReference type="ARBA" id="ARBA00022989"/>
    </source>
</evidence>
<feature type="transmembrane region" description="Helical" evidence="7">
    <location>
        <begin position="59"/>
        <end position="81"/>
    </location>
</feature>
<evidence type="ECO:0000256" key="4">
    <source>
        <dbReference type="ARBA" id="ARBA00022692"/>
    </source>
</evidence>
<evidence type="ECO:0000256" key="1">
    <source>
        <dbReference type="ARBA" id="ARBA00004429"/>
    </source>
</evidence>
<evidence type="ECO:0000256" key="6">
    <source>
        <dbReference type="ARBA" id="ARBA00023136"/>
    </source>
</evidence>
<evidence type="ECO:0000256" key="7">
    <source>
        <dbReference type="SAM" id="Phobius"/>
    </source>
</evidence>
<accession>A0ABW3E211</accession>
<dbReference type="InterPro" id="IPR020846">
    <property type="entry name" value="MFS_dom"/>
</dbReference>
<reference evidence="10" key="1">
    <citation type="journal article" date="2019" name="Int. J. Syst. Evol. Microbiol.">
        <title>The Global Catalogue of Microorganisms (GCM) 10K type strain sequencing project: providing services to taxonomists for standard genome sequencing and annotation.</title>
        <authorList>
            <consortium name="The Broad Institute Genomics Platform"/>
            <consortium name="The Broad Institute Genome Sequencing Center for Infectious Disease"/>
            <person name="Wu L."/>
            <person name="Ma J."/>
        </authorList>
    </citation>
    <scope>NUCLEOTIDE SEQUENCE [LARGE SCALE GENOMIC DNA]</scope>
    <source>
        <strain evidence="10">CCUG 62974</strain>
    </source>
</reference>
<dbReference type="PANTHER" id="PTHR23513:SF9">
    <property type="entry name" value="ENTEROBACTIN EXPORTER ENTS"/>
    <property type="match status" value="1"/>
</dbReference>
<keyword evidence="4 7" id="KW-0812">Transmembrane</keyword>
<dbReference type="SUPFAM" id="SSF103473">
    <property type="entry name" value="MFS general substrate transporter"/>
    <property type="match status" value="1"/>
</dbReference>
<dbReference type="EMBL" id="JBHTHX010001725">
    <property type="protein sequence ID" value="MFD0889239.1"/>
    <property type="molecule type" value="Genomic_DNA"/>
</dbReference>
<evidence type="ECO:0000313" key="10">
    <source>
        <dbReference type="Proteomes" id="UP001597024"/>
    </source>
</evidence>
<sequence>MTVTETSQAQPGSADLPLRRNRRFQALWVGGAGAAMSVNMALVAIPVLVLAVTRSAAVAGLYGLVAGVTAFAAGVPAGAMLDRYDRRTLLIVSELVRALAFATLLLALAYDALSVAHLLAVAAVTGAT</sequence>
<keyword evidence="5 7" id="KW-1133">Transmembrane helix</keyword>
<name>A0ABW3E211_9ACTN</name>
<keyword evidence="6 7" id="KW-0472">Membrane</keyword>
<evidence type="ECO:0000256" key="3">
    <source>
        <dbReference type="ARBA" id="ARBA00022475"/>
    </source>
</evidence>
<proteinExistence type="predicted"/>
<dbReference type="PROSITE" id="PS50850">
    <property type="entry name" value="MFS"/>
    <property type="match status" value="1"/>
</dbReference>
<protein>
    <submittedName>
        <fullName evidence="9">MFS transporter</fullName>
    </submittedName>
</protein>
<comment type="subcellular location">
    <subcellularLocation>
        <location evidence="1">Cell inner membrane</location>
        <topology evidence="1">Multi-pass membrane protein</topology>
    </subcellularLocation>
</comment>
<gene>
    <name evidence="9" type="ORF">ACFQ08_32290</name>
</gene>
<feature type="transmembrane region" description="Helical" evidence="7">
    <location>
        <begin position="88"/>
        <end position="110"/>
    </location>
</feature>
<keyword evidence="3" id="KW-1003">Cell membrane</keyword>
<feature type="transmembrane region" description="Helical" evidence="7">
    <location>
        <begin position="26"/>
        <end position="53"/>
    </location>
</feature>
<evidence type="ECO:0000313" key="9">
    <source>
        <dbReference type="EMBL" id="MFD0889239.1"/>
    </source>
</evidence>